<evidence type="ECO:0000313" key="3">
    <source>
        <dbReference type="Proteomes" id="UP000639338"/>
    </source>
</evidence>
<dbReference type="EMBL" id="JACMRX010000008">
    <property type="protein sequence ID" value="KAF7987214.1"/>
    <property type="molecule type" value="Genomic_DNA"/>
</dbReference>
<proteinExistence type="predicted"/>
<comment type="caution">
    <text evidence="2">The sequence shown here is derived from an EMBL/GenBank/DDBJ whole genome shotgun (WGS) entry which is preliminary data.</text>
</comment>
<evidence type="ECO:0000313" key="2">
    <source>
        <dbReference type="EMBL" id="KAF7987214.1"/>
    </source>
</evidence>
<protein>
    <submittedName>
        <fullName evidence="2">Uncharacterized protein</fullName>
    </submittedName>
</protein>
<dbReference type="Proteomes" id="UP000639338">
    <property type="component" value="Unassembled WGS sequence"/>
</dbReference>
<keyword evidence="3" id="KW-1185">Reference proteome</keyword>
<feature type="compositionally biased region" description="Polar residues" evidence="1">
    <location>
        <begin position="270"/>
        <end position="280"/>
    </location>
</feature>
<gene>
    <name evidence="2" type="ORF">HCN44_010853</name>
</gene>
<reference evidence="2 3" key="1">
    <citation type="submission" date="2020-08" db="EMBL/GenBank/DDBJ databases">
        <title>Aphidius gifuensis genome sequencing and assembly.</title>
        <authorList>
            <person name="Du Z."/>
        </authorList>
    </citation>
    <scope>NUCLEOTIDE SEQUENCE [LARGE SCALE GENOMIC DNA]</scope>
    <source>
        <strain evidence="2">YNYX2018</strain>
        <tissue evidence="2">Adults</tissue>
    </source>
</reference>
<sequence length="280" mass="31773">MNHNELISNKEMDSFQAGDNSIIVTGALVRLDPHRVRVGAAPSRVEILRGILSNLQGREIRLLIWDKRVAEFENRIFRQVLRINRPKVVVANPQYFDPGQNLMPLELSVQTSTFIDIVGPMVEEIPVMPDIPSYELSAIGNIPIDIQDIASGFVNQLKNVPDNHQGVNQRSIILVVHYNCDDFERRYNARFDREFPPFPSRSPGDRAGPSRPRILRRTNRLKRQVKKQLDMSDHESSDPEEQAKSIVIYDSDSEKEEDGGISNTKKARQDSSGSSDESNE</sequence>
<feature type="region of interest" description="Disordered" evidence="1">
    <location>
        <begin position="193"/>
        <end position="280"/>
    </location>
</feature>
<feature type="compositionally biased region" description="Basic and acidic residues" evidence="1">
    <location>
        <begin position="227"/>
        <end position="243"/>
    </location>
</feature>
<name>A0A835CLD3_APHGI</name>
<organism evidence="2 3">
    <name type="scientific">Aphidius gifuensis</name>
    <name type="common">Parasitoid wasp</name>
    <dbReference type="NCBI Taxonomy" id="684658"/>
    <lineage>
        <taxon>Eukaryota</taxon>
        <taxon>Metazoa</taxon>
        <taxon>Ecdysozoa</taxon>
        <taxon>Arthropoda</taxon>
        <taxon>Hexapoda</taxon>
        <taxon>Insecta</taxon>
        <taxon>Pterygota</taxon>
        <taxon>Neoptera</taxon>
        <taxon>Endopterygota</taxon>
        <taxon>Hymenoptera</taxon>
        <taxon>Apocrita</taxon>
        <taxon>Ichneumonoidea</taxon>
        <taxon>Braconidae</taxon>
        <taxon>Aphidiinae</taxon>
        <taxon>Aphidius</taxon>
    </lineage>
</organism>
<accession>A0A835CLD3</accession>
<dbReference type="OrthoDB" id="7700659at2759"/>
<feature type="compositionally biased region" description="Basic residues" evidence="1">
    <location>
        <begin position="213"/>
        <end position="226"/>
    </location>
</feature>
<evidence type="ECO:0000256" key="1">
    <source>
        <dbReference type="SAM" id="MobiDB-lite"/>
    </source>
</evidence>
<dbReference type="AlphaFoldDB" id="A0A835CLD3"/>